<dbReference type="Pfam" id="PF02568">
    <property type="entry name" value="ThiI"/>
    <property type="match status" value="1"/>
</dbReference>
<evidence type="ECO:0000313" key="10">
    <source>
        <dbReference type="EMBL" id="CQH57188.1"/>
    </source>
</evidence>
<dbReference type="GO" id="GO:0004810">
    <property type="term" value="F:CCA tRNA nucleotidyltransferase activity"/>
    <property type="evidence" value="ECO:0007669"/>
    <property type="project" value="InterPro"/>
</dbReference>
<dbReference type="CDD" id="cd01712">
    <property type="entry name" value="PPase_ThiI"/>
    <property type="match status" value="1"/>
</dbReference>
<dbReference type="InterPro" id="IPR004114">
    <property type="entry name" value="THUMP_dom"/>
</dbReference>
<dbReference type="PANTHER" id="PTHR43209">
    <property type="entry name" value="TRNA SULFURTRANSFERASE"/>
    <property type="match status" value="1"/>
</dbReference>
<dbReference type="PROSITE" id="PS51165">
    <property type="entry name" value="THUMP"/>
    <property type="match status" value="1"/>
</dbReference>
<dbReference type="InterPro" id="IPR003720">
    <property type="entry name" value="tRNA_STrfase"/>
</dbReference>
<comment type="catalytic activity">
    <reaction evidence="8">
        <text>[ThiS sulfur-carrier protein]-C-terminal Gly-Gly-AMP + S-sulfanyl-L-cysteinyl-[cysteine desulfurase] + AH2 = [ThiS sulfur-carrier protein]-C-terminal-Gly-aminoethanethioate + L-cysteinyl-[cysteine desulfurase] + A + AMP + 2 H(+)</text>
        <dbReference type="Rhea" id="RHEA:43340"/>
        <dbReference type="Rhea" id="RHEA-COMP:12157"/>
        <dbReference type="Rhea" id="RHEA-COMP:12158"/>
        <dbReference type="Rhea" id="RHEA-COMP:12910"/>
        <dbReference type="Rhea" id="RHEA-COMP:19908"/>
        <dbReference type="ChEBI" id="CHEBI:13193"/>
        <dbReference type="ChEBI" id="CHEBI:15378"/>
        <dbReference type="ChEBI" id="CHEBI:17499"/>
        <dbReference type="ChEBI" id="CHEBI:29950"/>
        <dbReference type="ChEBI" id="CHEBI:61963"/>
        <dbReference type="ChEBI" id="CHEBI:90618"/>
        <dbReference type="ChEBI" id="CHEBI:232372"/>
        <dbReference type="ChEBI" id="CHEBI:456215"/>
    </reaction>
</comment>
<dbReference type="GO" id="GO:0000049">
    <property type="term" value="F:tRNA binding"/>
    <property type="evidence" value="ECO:0007669"/>
    <property type="project" value="UniProtKB-UniRule"/>
</dbReference>
<feature type="binding site" evidence="8">
    <location>
        <begin position="187"/>
        <end position="188"/>
    </location>
    <ligand>
        <name>ATP</name>
        <dbReference type="ChEBI" id="CHEBI:30616"/>
    </ligand>
</feature>
<feature type="binding site" evidence="8">
    <location>
        <position position="270"/>
    </location>
    <ligand>
        <name>ATP</name>
        <dbReference type="ChEBI" id="CHEBI:30616"/>
    </ligand>
</feature>
<dbReference type="InterPro" id="IPR049962">
    <property type="entry name" value="THUMP_ThiI"/>
</dbReference>
<dbReference type="PANTHER" id="PTHR43209:SF1">
    <property type="entry name" value="TRNA SULFURTRANSFERASE"/>
    <property type="match status" value="1"/>
</dbReference>
<protein>
    <recommendedName>
        <fullName evidence="8">Probable tRNA sulfurtransferase</fullName>
        <ecNumber evidence="8">2.8.1.4</ecNumber>
    </recommendedName>
    <alternativeName>
        <fullName evidence="8">Sulfur carrier protein ThiS sulfurtransferase</fullName>
    </alternativeName>
    <alternativeName>
        <fullName evidence="8">Thiamine biosynthesis protein ThiI</fullName>
    </alternativeName>
    <alternativeName>
        <fullName evidence="8">tRNA 4-thiouridine synthase</fullName>
    </alternativeName>
</protein>
<accession>A0A0U5AES7</accession>
<dbReference type="HAMAP" id="MF_00021">
    <property type="entry name" value="ThiI"/>
    <property type="match status" value="1"/>
</dbReference>
<dbReference type="Proteomes" id="UP000066737">
    <property type="component" value="Chromosome I"/>
</dbReference>
<dbReference type="Gene3D" id="3.30.2130.30">
    <property type="match status" value="1"/>
</dbReference>
<name>A0A0U5AES7_9EURY</name>
<dbReference type="Pfam" id="PF02926">
    <property type="entry name" value="THUMP"/>
    <property type="match status" value="1"/>
</dbReference>
<evidence type="ECO:0000256" key="4">
    <source>
        <dbReference type="ARBA" id="ARBA00022741"/>
    </source>
</evidence>
<comment type="caution">
    <text evidence="8">Lacks conserved residue(s) required for the propagation of feature annotation.</text>
</comment>
<evidence type="ECO:0000256" key="1">
    <source>
        <dbReference type="ARBA" id="ARBA00022490"/>
    </source>
</evidence>
<feature type="domain" description="THUMP" evidence="9">
    <location>
        <begin position="63"/>
        <end position="169"/>
    </location>
</feature>
<comment type="subcellular location">
    <subcellularLocation>
        <location evidence="8">Cytoplasm</location>
    </subcellularLocation>
</comment>
<dbReference type="InterPro" id="IPR020536">
    <property type="entry name" value="ThiI_AANH"/>
</dbReference>
<evidence type="ECO:0000313" key="11">
    <source>
        <dbReference type="Proteomes" id="UP000066737"/>
    </source>
</evidence>
<dbReference type="InterPro" id="IPR014729">
    <property type="entry name" value="Rossmann-like_a/b/a_fold"/>
</dbReference>
<comment type="function">
    <text evidence="8">Catalyzes the ATP-dependent transfer of a sulfur to tRNA to produce 4-thiouridine in position 8 of tRNAs, which functions as a near-UV photosensor. Also catalyzes the transfer of sulfur to the sulfur carrier protein ThiS, forming ThiS-thiocarboxylate. This is a step in the synthesis of thiazole, in the thiamine biosynthesis pathway. The sulfur is donated as persulfide by IscS.</text>
</comment>
<organism evidence="10 11">
    <name type="scientific">Halobacterium hubeiense</name>
    <dbReference type="NCBI Taxonomy" id="1407499"/>
    <lineage>
        <taxon>Archaea</taxon>
        <taxon>Methanobacteriati</taxon>
        <taxon>Methanobacteriota</taxon>
        <taxon>Stenosarchaea group</taxon>
        <taxon>Halobacteria</taxon>
        <taxon>Halobacteriales</taxon>
        <taxon>Halobacteriaceae</taxon>
        <taxon>Halobacterium</taxon>
    </lineage>
</organism>
<evidence type="ECO:0000259" key="9">
    <source>
        <dbReference type="PROSITE" id="PS51165"/>
    </source>
</evidence>
<dbReference type="OrthoDB" id="372227at2157"/>
<evidence type="ECO:0000256" key="3">
    <source>
        <dbReference type="ARBA" id="ARBA00022679"/>
    </source>
</evidence>
<keyword evidence="1 8" id="KW-0963">Cytoplasm</keyword>
<dbReference type="GO" id="GO:0002937">
    <property type="term" value="P:tRNA 4-thiouridine biosynthesis"/>
    <property type="evidence" value="ECO:0007669"/>
    <property type="project" value="TreeGrafter"/>
</dbReference>
<dbReference type="GO" id="GO:0052837">
    <property type="term" value="P:thiazole biosynthetic process"/>
    <property type="evidence" value="ECO:0007669"/>
    <property type="project" value="TreeGrafter"/>
</dbReference>
<dbReference type="SUPFAM" id="SSF52402">
    <property type="entry name" value="Adenine nucleotide alpha hydrolases-like"/>
    <property type="match status" value="1"/>
</dbReference>
<dbReference type="EMBL" id="LN831302">
    <property type="protein sequence ID" value="CQH57188.1"/>
    <property type="molecule type" value="Genomic_DNA"/>
</dbReference>
<dbReference type="Gene3D" id="3.30.70.1510">
    <property type="entry name" value="THUMP domain-like"/>
    <property type="match status" value="1"/>
</dbReference>
<dbReference type="InterPro" id="IPR050102">
    <property type="entry name" value="tRNA_sulfurtransferase_ThiI"/>
</dbReference>
<dbReference type="InterPro" id="IPR054173">
    <property type="entry name" value="ThiI_fer"/>
</dbReference>
<gene>
    <name evidence="8 10" type="primary">thiI</name>
    <name evidence="10" type="ORF">HHUB_2494</name>
</gene>
<evidence type="ECO:0000256" key="8">
    <source>
        <dbReference type="HAMAP-Rule" id="MF_00021"/>
    </source>
</evidence>
<comment type="catalytic activity">
    <reaction evidence="8">
        <text>[ThiI sulfur-carrier protein]-S-sulfanyl-L-cysteine + a uridine in tRNA + 2 reduced [2Fe-2S]-[ferredoxin] + ATP + H(+) = [ThiI sulfur-carrier protein]-L-cysteine + a 4-thiouridine in tRNA + 2 oxidized [2Fe-2S]-[ferredoxin] + AMP + diphosphate</text>
        <dbReference type="Rhea" id="RHEA:24176"/>
        <dbReference type="Rhea" id="RHEA-COMP:10000"/>
        <dbReference type="Rhea" id="RHEA-COMP:10001"/>
        <dbReference type="Rhea" id="RHEA-COMP:13337"/>
        <dbReference type="Rhea" id="RHEA-COMP:13338"/>
        <dbReference type="Rhea" id="RHEA-COMP:13339"/>
        <dbReference type="Rhea" id="RHEA-COMP:13340"/>
        <dbReference type="ChEBI" id="CHEBI:15378"/>
        <dbReference type="ChEBI" id="CHEBI:29950"/>
        <dbReference type="ChEBI" id="CHEBI:30616"/>
        <dbReference type="ChEBI" id="CHEBI:33019"/>
        <dbReference type="ChEBI" id="CHEBI:33737"/>
        <dbReference type="ChEBI" id="CHEBI:33738"/>
        <dbReference type="ChEBI" id="CHEBI:61963"/>
        <dbReference type="ChEBI" id="CHEBI:65315"/>
        <dbReference type="ChEBI" id="CHEBI:136798"/>
        <dbReference type="ChEBI" id="CHEBI:456215"/>
        <dbReference type="EC" id="2.8.1.4"/>
    </reaction>
</comment>
<dbReference type="SMART" id="SM00981">
    <property type="entry name" value="THUMP"/>
    <property type="match status" value="1"/>
</dbReference>
<dbReference type="STRING" id="1407499.HHUB_2494"/>
<reference evidence="11" key="1">
    <citation type="journal article" date="2016" name="Environ. Microbiol.">
        <title>The complete genome of a viable archaeum isolated from 123-million-year-old rock salt.</title>
        <authorList>
            <person name="Jaakkola S.T."/>
            <person name="Pfeiffer F."/>
            <person name="Ravantti J.J."/>
            <person name="Guo Q."/>
            <person name="Liu Y."/>
            <person name="Chen X."/>
            <person name="Ma H."/>
            <person name="Yang C."/>
            <person name="Oksanen H.M."/>
            <person name="Bamford D.H."/>
        </authorList>
    </citation>
    <scope>NUCLEOTIDE SEQUENCE</scope>
    <source>
        <strain evidence="11">JI20-1</strain>
    </source>
</reference>
<comment type="similarity">
    <text evidence="8">Belongs to the ThiI family.</text>
</comment>
<dbReference type="EC" id="2.8.1.4" evidence="8"/>
<dbReference type="KEGG" id="hhb:Hhub_2494"/>
<dbReference type="CDD" id="cd11716">
    <property type="entry name" value="THUMP_ThiI"/>
    <property type="match status" value="1"/>
</dbReference>
<dbReference type="GO" id="GO:0140741">
    <property type="term" value="F:tRNA-uracil-4 sulfurtransferase activity"/>
    <property type="evidence" value="ECO:0007669"/>
    <property type="project" value="UniProtKB-EC"/>
</dbReference>
<dbReference type="GO" id="GO:0009228">
    <property type="term" value="P:thiamine biosynthetic process"/>
    <property type="evidence" value="ECO:0007669"/>
    <property type="project" value="UniProtKB-KW"/>
</dbReference>
<dbReference type="UniPathway" id="UPA00060"/>
<evidence type="ECO:0000256" key="6">
    <source>
        <dbReference type="ARBA" id="ARBA00022884"/>
    </source>
</evidence>
<evidence type="ECO:0000256" key="5">
    <source>
        <dbReference type="ARBA" id="ARBA00022840"/>
    </source>
</evidence>
<dbReference type="GeneID" id="26659131"/>
<sequence>MLPPGADAVVVRHGDVGVKSSSVQSDMERRLRENLQAILDDRGIPGDVEREWGRLLVRTPDPDAAADAAADTFGVVSASPALSVPAELRSIRGALALTARECYDGGAYAVDARRVGDHDFGSHDVNREGGDAVWHAVEQDVRPEVDLDDPDVTFSVEVRHEEAFVFVEHRDGPGGMPLGTQKPLVALVSGGIDSPVAAWEAMKRGSPVVPLYLDLGPYGGPDHRARAEETARNLAAYAPNFDLRLRVADAGDAVERLGDEVGRTRMLSYRRFMYRVAERLAEQVGAVGVVTGESLGQKSSQTAANFAVVDRVTDLPVHRPLFALDKQEIIARAREVGTYRDSTLNVGCERLAPNQPLTAASMESVRKDEPDDLFAWADAVADGIEVSEGVPA</sequence>
<dbReference type="GO" id="GO:0005829">
    <property type="term" value="C:cytosol"/>
    <property type="evidence" value="ECO:0007669"/>
    <property type="project" value="TreeGrafter"/>
</dbReference>
<proteinExistence type="inferred from homology"/>
<comment type="pathway">
    <text evidence="8">Cofactor biosynthesis; thiamine diphosphate biosynthesis.</text>
</comment>
<keyword evidence="4 8" id="KW-0547">Nucleotide-binding</keyword>
<dbReference type="Gene3D" id="3.40.50.620">
    <property type="entry name" value="HUPs"/>
    <property type="match status" value="1"/>
</dbReference>
<dbReference type="GO" id="GO:0009229">
    <property type="term" value="P:thiamine diphosphate biosynthetic process"/>
    <property type="evidence" value="ECO:0007669"/>
    <property type="project" value="UniProtKB-UniRule"/>
</dbReference>
<feature type="binding site" evidence="8">
    <location>
        <position position="301"/>
    </location>
    <ligand>
        <name>ATP</name>
        <dbReference type="ChEBI" id="CHEBI:30616"/>
    </ligand>
</feature>
<dbReference type="SUPFAM" id="SSF143437">
    <property type="entry name" value="THUMP domain-like"/>
    <property type="match status" value="1"/>
</dbReference>
<keyword evidence="7 8" id="KW-0784">Thiamine biosynthesis</keyword>
<keyword evidence="11" id="KW-1185">Reference proteome</keyword>
<evidence type="ECO:0000256" key="2">
    <source>
        <dbReference type="ARBA" id="ARBA00022555"/>
    </source>
</evidence>
<keyword evidence="6 8" id="KW-0694">RNA-binding</keyword>
<dbReference type="RefSeq" id="WP_059056936.1">
    <property type="nucleotide sequence ID" value="NZ_CEML01000001.1"/>
</dbReference>
<dbReference type="Pfam" id="PF22025">
    <property type="entry name" value="ThiI_fer"/>
    <property type="match status" value="1"/>
</dbReference>
<keyword evidence="5 8" id="KW-0067">ATP-binding</keyword>
<keyword evidence="2 8" id="KW-0820">tRNA-binding</keyword>
<feature type="binding site" evidence="8">
    <location>
        <position position="292"/>
    </location>
    <ligand>
        <name>ATP</name>
        <dbReference type="ChEBI" id="CHEBI:30616"/>
    </ligand>
</feature>
<dbReference type="AlphaFoldDB" id="A0A0U5AES7"/>
<evidence type="ECO:0000256" key="7">
    <source>
        <dbReference type="ARBA" id="ARBA00022977"/>
    </source>
</evidence>
<dbReference type="GO" id="GO:0005524">
    <property type="term" value="F:ATP binding"/>
    <property type="evidence" value="ECO:0007669"/>
    <property type="project" value="UniProtKB-UniRule"/>
</dbReference>
<keyword evidence="3 8" id="KW-0808">Transferase</keyword>